<name>A0ABY4KBJ3_9FLAO</name>
<keyword evidence="2" id="KW-0472">Membrane</keyword>
<organism evidence="5 6">
    <name type="scientific">Flavobacterium azooxidireducens</name>
    <dbReference type="NCBI Taxonomy" id="1871076"/>
    <lineage>
        <taxon>Bacteria</taxon>
        <taxon>Pseudomonadati</taxon>
        <taxon>Bacteroidota</taxon>
        <taxon>Flavobacteriia</taxon>
        <taxon>Flavobacteriales</taxon>
        <taxon>Flavobacteriaceae</taxon>
        <taxon>Flavobacterium</taxon>
    </lineage>
</organism>
<evidence type="ECO:0000313" key="6">
    <source>
        <dbReference type="Proteomes" id="UP000830583"/>
    </source>
</evidence>
<reference evidence="5" key="1">
    <citation type="submission" date="2022-04" db="EMBL/GenBank/DDBJ databases">
        <title>Consumption of N2O by Flavobacterium azooxidireducens sp. nov. isolated from Decomposing Leaf Litter of Phragmites australis (Cav.).</title>
        <authorList>
            <person name="Behrendt U."/>
            <person name="Spanner T."/>
            <person name="Augustin J."/>
            <person name="Horn M.A."/>
            <person name="Kolb S."/>
            <person name="Ulrich A."/>
        </authorList>
    </citation>
    <scope>NUCLEOTIDE SEQUENCE</scope>
    <source>
        <strain evidence="5">IGB 4-14</strain>
    </source>
</reference>
<dbReference type="InterPro" id="IPR036942">
    <property type="entry name" value="Beta-barrel_TonB_sf"/>
</dbReference>
<keyword evidence="5" id="KW-0675">Receptor</keyword>
<accession>A0ABY4KBJ3</accession>
<keyword evidence="6" id="KW-1185">Reference proteome</keyword>
<feature type="chain" id="PRO_5045857649" evidence="4">
    <location>
        <begin position="20"/>
        <end position="665"/>
    </location>
</feature>
<keyword evidence="3" id="KW-0998">Cell outer membrane</keyword>
<evidence type="ECO:0000256" key="4">
    <source>
        <dbReference type="SAM" id="SignalP"/>
    </source>
</evidence>
<sequence length="665" mass="76540">MKKQFYVLFVLLSTTYCLAQEQLTDSILPVRLNEVILIGKPSRLDQKQVKPLASLDEYLQQSGRIDMIKRGSYAWEPMINNMATERTITTIDGMRIFGACTDKMDPVTSYVEISNLSEATISSGQEGSCHGPTIGGSLDLKRLRSNQANLGWSGSLSSGFEFNNKQRILGGMVHYKDSSLYVDANLTYRKSDNYYAGNHEEIMYSQFQKMNASIISGYQFQNKLIEGSIIFDEANDVGYPALPMDISLARALITSLKFEVAPTSGLVNHWENKLYFNTITHFMDDSKRPDVPIRMDMPGWSDTYGYYSKGKITKENHHIQFNLNGFYNRSIAEMTMYPNDPNENAMFMYTWPDVRTFYNGIYLEDEIEFSVQNSLKLNGSVGFHQNKVANEFGLESLQIFYPEMTDQQNRFLKSVSLQYKHQIKHWNFSVGSGYGERAPSVTEGYAFYIFNSFDLFDYIGNPNLSNEKSIEGNFDVWFKNEKMKTGITFSAFHIVDYMIGIPDSNFIPMTIGASGVKMYNQLTYANLIHSSLKFDYRLTNYIFWNNQLQYSYGKDSENRNLPFISPLQYQSQLQYKKNQFQTEVTIRGNATQSNYSSFYGENSTPNYVILNASTGYNFKWNSQKLMLNVGVENAFDTYYSTFTDWNNIPRMGRNVFVNLIYNFEK</sequence>
<evidence type="ECO:0000256" key="3">
    <source>
        <dbReference type="ARBA" id="ARBA00023237"/>
    </source>
</evidence>
<proteinExistence type="predicted"/>
<evidence type="ECO:0000313" key="5">
    <source>
        <dbReference type="EMBL" id="UPQ78166.1"/>
    </source>
</evidence>
<evidence type="ECO:0000256" key="2">
    <source>
        <dbReference type="ARBA" id="ARBA00023136"/>
    </source>
</evidence>
<evidence type="ECO:0000256" key="1">
    <source>
        <dbReference type="ARBA" id="ARBA00004442"/>
    </source>
</evidence>
<comment type="subcellular location">
    <subcellularLocation>
        <location evidence="1">Cell outer membrane</location>
    </subcellularLocation>
</comment>
<keyword evidence="4" id="KW-0732">Signal</keyword>
<gene>
    <name evidence="5" type="ORF">M0M57_11085</name>
</gene>
<protein>
    <submittedName>
        <fullName evidence="5">TonB-dependent receptor</fullName>
    </submittedName>
</protein>
<dbReference type="Gene3D" id="2.40.170.20">
    <property type="entry name" value="TonB-dependent receptor, beta-barrel domain"/>
    <property type="match status" value="1"/>
</dbReference>
<dbReference type="RefSeq" id="WP_248433093.1">
    <property type="nucleotide sequence ID" value="NZ_CP096205.1"/>
</dbReference>
<dbReference type="SUPFAM" id="SSF56935">
    <property type="entry name" value="Porins"/>
    <property type="match status" value="1"/>
</dbReference>
<dbReference type="Proteomes" id="UP000830583">
    <property type="component" value="Chromosome"/>
</dbReference>
<feature type="signal peptide" evidence="4">
    <location>
        <begin position="1"/>
        <end position="19"/>
    </location>
</feature>
<dbReference type="EMBL" id="CP096205">
    <property type="protein sequence ID" value="UPQ78166.1"/>
    <property type="molecule type" value="Genomic_DNA"/>
</dbReference>